<dbReference type="AlphaFoldDB" id="W3WMH6"/>
<organism evidence="2 3">
    <name type="scientific">Pestalotiopsis fici (strain W106-1 / CGMCC3.15140)</name>
    <dbReference type="NCBI Taxonomy" id="1229662"/>
    <lineage>
        <taxon>Eukaryota</taxon>
        <taxon>Fungi</taxon>
        <taxon>Dikarya</taxon>
        <taxon>Ascomycota</taxon>
        <taxon>Pezizomycotina</taxon>
        <taxon>Sordariomycetes</taxon>
        <taxon>Xylariomycetidae</taxon>
        <taxon>Amphisphaeriales</taxon>
        <taxon>Sporocadaceae</taxon>
        <taxon>Pestalotiopsis</taxon>
    </lineage>
</organism>
<dbReference type="Pfam" id="PF25053">
    <property type="entry name" value="DUF7791"/>
    <property type="match status" value="1"/>
</dbReference>
<proteinExistence type="predicted"/>
<dbReference type="InParanoid" id="W3WMH6"/>
<name>W3WMH6_PESFW</name>
<dbReference type="EMBL" id="KI912120">
    <property type="protein sequence ID" value="ETS74347.1"/>
    <property type="molecule type" value="Genomic_DNA"/>
</dbReference>
<feature type="domain" description="DUF7791" evidence="1">
    <location>
        <begin position="21"/>
        <end position="176"/>
    </location>
</feature>
<dbReference type="GeneID" id="19279226"/>
<dbReference type="RefSeq" id="XP_007840985.1">
    <property type="nucleotide sequence ID" value="XM_007842794.1"/>
</dbReference>
<evidence type="ECO:0000313" key="3">
    <source>
        <dbReference type="Proteomes" id="UP000030651"/>
    </source>
</evidence>
<gene>
    <name evidence="2" type="ORF">PFICI_14213</name>
</gene>
<keyword evidence="3" id="KW-1185">Reference proteome</keyword>
<dbReference type="InterPro" id="IPR056693">
    <property type="entry name" value="DUF7791"/>
</dbReference>
<evidence type="ECO:0000259" key="1">
    <source>
        <dbReference type="Pfam" id="PF25053"/>
    </source>
</evidence>
<protein>
    <recommendedName>
        <fullName evidence="1">DUF7791 domain-containing protein</fullName>
    </recommendedName>
</protein>
<reference evidence="3" key="1">
    <citation type="journal article" date="2015" name="BMC Genomics">
        <title>Genomic and transcriptomic analysis of the endophytic fungus Pestalotiopsis fici reveals its lifestyle and high potential for synthesis of natural products.</title>
        <authorList>
            <person name="Wang X."/>
            <person name="Zhang X."/>
            <person name="Liu L."/>
            <person name="Xiang M."/>
            <person name="Wang W."/>
            <person name="Sun X."/>
            <person name="Che Y."/>
            <person name="Guo L."/>
            <person name="Liu G."/>
            <person name="Guo L."/>
            <person name="Wang C."/>
            <person name="Yin W.B."/>
            <person name="Stadler M."/>
            <person name="Zhang X."/>
            <person name="Liu X."/>
        </authorList>
    </citation>
    <scope>NUCLEOTIDE SEQUENCE [LARGE SCALE GENOMIC DNA]</scope>
    <source>
        <strain evidence="3">W106-1 / CGMCC3.15140</strain>
    </source>
</reference>
<dbReference type="STRING" id="1229662.W3WMH6"/>
<dbReference type="Proteomes" id="UP000030651">
    <property type="component" value="Unassembled WGS sequence"/>
</dbReference>
<evidence type="ECO:0000313" key="2">
    <source>
        <dbReference type="EMBL" id="ETS74347.1"/>
    </source>
</evidence>
<dbReference type="HOGENOM" id="CLU_438115_0_0_1"/>
<accession>W3WMH6</accession>
<sequence>MPTELSEYFKSIWKRLGDDGKRYKTKAANIFLLLLSYGAFEDHFLVNGGLDCLSLSLALTPDTAHTLIIGVDNIRLASLLEMSQRAEKMVLSHCAGLVELLDLVEGPFEDCVYSRAQVTSATRECRSIHRTARDFFADTPEGKDLLDSNNIGVDGPDFHLVQAFLARSVAFRKSEHTGFPSMALRSIDIIDFFRLLGSSRFTIQQRYFLIDLCHKVFYRFSGHPGNPFFEGWTVVESFHHIRPFISEAACWGHSDYAAQLMKDQAIGGRIFSPEACDMVLKESLMGGISYRANTNSLSFASLLTFDSMFGSADKLNIRLPLACFGRHKGYAAEVASSRNIYSTSQMILGVVLVAYHRGWTMDRHGGENILYLLKSLATPDERLLENILCICSLSYVTPEFAVVKFHFPFMIMPGTKGASGWGGDQQEGVHLVFETSPLWLIQYLNKKNVWRDTRESVIFSHGLKEFVRLHDQSGRRLQKPRPILLFEYTDSMTLMGSEHTMIPMPTELKRVPPEAGRDLSEILGMLYDDDQEDVSYALWDRAWGVWTDPSTERIGTERVEEILEDHGILCSEEEKRRLLAMCNIQAWREGADSPEETQGRFVVPPKGASKEQEALSHLTMRFVR</sequence>
<dbReference type="KEGG" id="pfy:PFICI_14213"/>